<evidence type="ECO:0000256" key="3">
    <source>
        <dbReference type="ARBA" id="ARBA00023128"/>
    </source>
</evidence>
<evidence type="ECO:0000313" key="6">
    <source>
        <dbReference type="Proteomes" id="UP000001075"/>
    </source>
</evidence>
<sequence>MQFKKYMVYPQTFALNADRWYQGFTKTVFISGLPPAPAQSRPSLDLAGLRAAVCDCILQEHVYLRRRLRPHLFDRRQALVSPLLDRLVETLVSLLVPLNPALATAALDCKRPVDFYWLRGEECIPAGHRKGRIDALRYQINDKPHNQIRISQQLPEFVPLDYSIPVEIPVMKCKPDKLPLFKRQYENTIFTGSKTADPCCYGHTQFHLLPDRLNRDKLIKQNQTEQVEVVCRANALASLFAWTGAQAMYQGFWSEADVTRPFVSQGVITDGKYFSFFCYQLNTLALTVQADQNNSRKNICWGTQSKPLYETVEDNDVKGFDDNVLLQIVDFLLNKPKEDRTQLLGSQEKALDLGP</sequence>
<dbReference type="AlphaFoldDB" id="G3H213"/>
<evidence type="ECO:0000256" key="1">
    <source>
        <dbReference type="ARBA" id="ARBA00004173"/>
    </source>
</evidence>
<dbReference type="Proteomes" id="UP000001075">
    <property type="component" value="Unassembled WGS sequence"/>
</dbReference>
<dbReference type="EMBL" id="JH000111">
    <property type="protein sequence ID" value="EGV96797.1"/>
    <property type="molecule type" value="Genomic_DNA"/>
</dbReference>
<gene>
    <name evidence="5" type="ORF">I79_004213</name>
</gene>
<evidence type="ECO:0000256" key="2">
    <source>
        <dbReference type="ARBA" id="ARBA00022980"/>
    </source>
</evidence>
<dbReference type="PaxDb" id="10029-XP_007626442.1"/>
<keyword evidence="4" id="KW-0687">Ribonucleoprotein</keyword>
<name>G3H213_CRIGR</name>
<dbReference type="eggNOG" id="KOG4461">
    <property type="taxonomic scope" value="Eukaryota"/>
</dbReference>
<dbReference type="Pfam" id="PF07147">
    <property type="entry name" value="PDCD9"/>
    <property type="match status" value="1"/>
</dbReference>
<dbReference type="FunCoup" id="G3H213">
    <property type="interactions" value="1214"/>
</dbReference>
<protein>
    <submittedName>
        <fullName evidence="5">28S ribosomal protein S30, mitochondrial</fullName>
    </submittedName>
</protein>
<dbReference type="GO" id="GO:0003735">
    <property type="term" value="F:structural constituent of ribosome"/>
    <property type="evidence" value="ECO:0007669"/>
    <property type="project" value="InterPro"/>
</dbReference>
<reference evidence="6" key="1">
    <citation type="journal article" date="2011" name="Nat. Biotechnol.">
        <title>The genomic sequence of the Chinese hamster ovary (CHO)-K1 cell line.</title>
        <authorList>
            <person name="Xu X."/>
            <person name="Nagarajan H."/>
            <person name="Lewis N.E."/>
            <person name="Pan S."/>
            <person name="Cai Z."/>
            <person name="Liu X."/>
            <person name="Chen W."/>
            <person name="Xie M."/>
            <person name="Wang W."/>
            <person name="Hammond S."/>
            <person name="Andersen M.R."/>
            <person name="Neff N."/>
            <person name="Passarelli B."/>
            <person name="Koh W."/>
            <person name="Fan H.C."/>
            <person name="Wang J."/>
            <person name="Gui Y."/>
            <person name="Lee K.H."/>
            <person name="Betenbaugh M.J."/>
            <person name="Quake S.R."/>
            <person name="Famili I."/>
            <person name="Palsson B.O."/>
            <person name="Wang J."/>
        </authorList>
    </citation>
    <scope>NUCLEOTIDE SEQUENCE [LARGE SCALE GENOMIC DNA]</scope>
    <source>
        <strain evidence="6">CHO K1 cell line</strain>
    </source>
</reference>
<evidence type="ECO:0000313" key="5">
    <source>
        <dbReference type="EMBL" id="EGV96797.1"/>
    </source>
</evidence>
<dbReference type="InParanoid" id="G3H213"/>
<dbReference type="InterPro" id="IPR039982">
    <property type="entry name" value="Ribosomal_mL65"/>
</dbReference>
<dbReference type="PANTHER" id="PTHR13014:SF3">
    <property type="entry name" value="LARGE RIBOSOMAL SUBUNIT PROTEIN ML65"/>
    <property type="match status" value="1"/>
</dbReference>
<comment type="subcellular location">
    <subcellularLocation>
        <location evidence="1">Mitochondrion</location>
    </subcellularLocation>
</comment>
<dbReference type="PANTHER" id="PTHR13014">
    <property type="entry name" value="MITOCHONDRIAL 28S RIBOSOMAL PROTEIN S30/P52 PRO-APOTOTIC PROTEIN"/>
    <property type="match status" value="1"/>
</dbReference>
<organism evidence="5 6">
    <name type="scientific">Cricetulus griseus</name>
    <name type="common">Chinese hamster</name>
    <name type="synonym">Cricetulus barabensis griseus</name>
    <dbReference type="NCBI Taxonomy" id="10029"/>
    <lineage>
        <taxon>Eukaryota</taxon>
        <taxon>Metazoa</taxon>
        <taxon>Chordata</taxon>
        <taxon>Craniata</taxon>
        <taxon>Vertebrata</taxon>
        <taxon>Euteleostomi</taxon>
        <taxon>Mammalia</taxon>
        <taxon>Eutheria</taxon>
        <taxon>Euarchontoglires</taxon>
        <taxon>Glires</taxon>
        <taxon>Rodentia</taxon>
        <taxon>Myomorpha</taxon>
        <taxon>Muroidea</taxon>
        <taxon>Cricetidae</taxon>
        <taxon>Cricetinae</taxon>
        <taxon>Cricetulus</taxon>
    </lineage>
</organism>
<keyword evidence="2 5" id="KW-0689">Ribosomal protein</keyword>
<accession>G3H213</accession>
<dbReference type="InterPro" id="IPR010793">
    <property type="entry name" value="Ribosomal_mL37/mL65"/>
</dbReference>
<keyword evidence="3" id="KW-0496">Mitochondrion</keyword>
<evidence type="ECO:0000256" key="4">
    <source>
        <dbReference type="ARBA" id="ARBA00023274"/>
    </source>
</evidence>
<dbReference type="GO" id="GO:0006412">
    <property type="term" value="P:translation"/>
    <property type="evidence" value="ECO:0007669"/>
    <property type="project" value="InterPro"/>
</dbReference>
<proteinExistence type="predicted"/>
<dbReference type="GO" id="GO:0005762">
    <property type="term" value="C:mitochondrial large ribosomal subunit"/>
    <property type="evidence" value="ECO:0007669"/>
    <property type="project" value="TreeGrafter"/>
</dbReference>
<dbReference type="STRING" id="10029.G3H213"/>